<dbReference type="GO" id="GO:0046923">
    <property type="term" value="F:ER retention sequence binding"/>
    <property type="evidence" value="ECO:0007669"/>
    <property type="project" value="InterPro"/>
</dbReference>
<dbReference type="AlphaFoldDB" id="A0A1J4MN89"/>
<dbReference type="InterPro" id="IPR000133">
    <property type="entry name" value="ER_ret_rcpt"/>
</dbReference>
<dbReference type="GO" id="GO:0006621">
    <property type="term" value="P:protein retention in ER lumen"/>
    <property type="evidence" value="ECO:0007669"/>
    <property type="project" value="InterPro"/>
</dbReference>
<accession>A0A1J4MN89</accession>
<keyword evidence="7" id="KW-0653">Protein transport</keyword>
<comment type="similarity">
    <text evidence="2">Belongs to the ERD2 family.</text>
</comment>
<reference evidence="13 14" key="1">
    <citation type="submission" date="2016-10" db="EMBL/GenBank/DDBJ databases">
        <title>Reductive evolution of mitochondrial metabolism and differential evolution of invasion-related proteins in Cryptosporidium.</title>
        <authorList>
            <person name="Liu S."/>
            <person name="Roellig D.M."/>
            <person name="Guo Y."/>
            <person name="Li N."/>
            <person name="Frace M.A."/>
            <person name="Tang K."/>
            <person name="Zhang L."/>
            <person name="Feng Y."/>
            <person name="Xiao L."/>
        </authorList>
    </citation>
    <scope>NUCLEOTIDE SEQUENCE [LARGE SCALE GENOMIC DNA]</scope>
    <source>
        <strain evidence="13">30847</strain>
    </source>
</reference>
<evidence type="ECO:0000256" key="7">
    <source>
        <dbReference type="ARBA" id="ARBA00022927"/>
    </source>
</evidence>
<evidence type="ECO:0000256" key="10">
    <source>
        <dbReference type="ARBA" id="ARBA00023170"/>
    </source>
</evidence>
<feature type="transmembrane region" description="Helical" evidence="11">
    <location>
        <begin position="95"/>
        <end position="113"/>
    </location>
</feature>
<evidence type="ECO:0000256" key="3">
    <source>
        <dbReference type="ARBA" id="ARBA00022448"/>
    </source>
</evidence>
<dbReference type="Proteomes" id="UP000186804">
    <property type="component" value="Unassembled WGS sequence"/>
</dbReference>
<keyword evidence="12" id="KW-0732">Signal</keyword>
<feature type="signal peptide" evidence="12">
    <location>
        <begin position="1"/>
        <end position="26"/>
    </location>
</feature>
<keyword evidence="5" id="KW-0256">Endoplasmic reticulum</keyword>
<dbReference type="GO" id="GO:0015031">
    <property type="term" value="P:protein transport"/>
    <property type="evidence" value="ECO:0007669"/>
    <property type="project" value="UniProtKB-KW"/>
</dbReference>
<dbReference type="Pfam" id="PF00810">
    <property type="entry name" value="ER_lumen_recept"/>
    <property type="match status" value="1"/>
</dbReference>
<feature type="chain" id="PRO_5012904717" evidence="12">
    <location>
        <begin position="27"/>
        <end position="337"/>
    </location>
</feature>
<evidence type="ECO:0000256" key="8">
    <source>
        <dbReference type="ARBA" id="ARBA00022989"/>
    </source>
</evidence>
<comment type="caution">
    <text evidence="13">The sequence shown here is derived from an EMBL/GenBank/DDBJ whole genome shotgun (WGS) entry which is preliminary data.</text>
</comment>
<feature type="transmembrane region" description="Helical" evidence="11">
    <location>
        <begin position="262"/>
        <end position="282"/>
    </location>
</feature>
<evidence type="ECO:0000256" key="6">
    <source>
        <dbReference type="ARBA" id="ARBA00022892"/>
    </source>
</evidence>
<comment type="subcellular location">
    <subcellularLocation>
        <location evidence="1">Endoplasmic reticulum membrane</location>
        <topology evidence="1">Multi-pass membrane protein</topology>
    </subcellularLocation>
</comment>
<evidence type="ECO:0000256" key="2">
    <source>
        <dbReference type="ARBA" id="ARBA00010120"/>
    </source>
</evidence>
<keyword evidence="14" id="KW-1185">Reference proteome</keyword>
<feature type="transmembrane region" description="Helical" evidence="11">
    <location>
        <begin position="125"/>
        <end position="143"/>
    </location>
</feature>
<organism evidence="13 14">
    <name type="scientific">Cryptosporidium andersoni</name>
    <dbReference type="NCBI Taxonomy" id="117008"/>
    <lineage>
        <taxon>Eukaryota</taxon>
        <taxon>Sar</taxon>
        <taxon>Alveolata</taxon>
        <taxon>Apicomplexa</taxon>
        <taxon>Conoidasida</taxon>
        <taxon>Coccidia</taxon>
        <taxon>Eucoccidiorida</taxon>
        <taxon>Eimeriorina</taxon>
        <taxon>Cryptosporidiidae</taxon>
        <taxon>Cryptosporidium</taxon>
    </lineage>
</organism>
<evidence type="ECO:0000256" key="12">
    <source>
        <dbReference type="SAM" id="SignalP"/>
    </source>
</evidence>
<feature type="transmembrane region" description="Helical" evidence="11">
    <location>
        <begin position="201"/>
        <end position="220"/>
    </location>
</feature>
<evidence type="ECO:0000256" key="1">
    <source>
        <dbReference type="ARBA" id="ARBA00004477"/>
    </source>
</evidence>
<dbReference type="VEuPathDB" id="CryptoDB:cand_029750"/>
<protein>
    <submittedName>
        <fullName evidence="13">Uncharacterized protein</fullName>
    </submittedName>
</protein>
<dbReference type="EMBL" id="LRBS01000085">
    <property type="protein sequence ID" value="OII75730.1"/>
    <property type="molecule type" value="Genomic_DNA"/>
</dbReference>
<evidence type="ECO:0000313" key="14">
    <source>
        <dbReference type="Proteomes" id="UP000186804"/>
    </source>
</evidence>
<feature type="transmembrane region" description="Helical" evidence="11">
    <location>
        <begin position="294"/>
        <end position="315"/>
    </location>
</feature>
<evidence type="ECO:0000256" key="9">
    <source>
        <dbReference type="ARBA" id="ARBA00023136"/>
    </source>
</evidence>
<gene>
    <name evidence="13" type="ORF">cand_029750</name>
</gene>
<dbReference type="GeneID" id="92367159"/>
<keyword evidence="8 11" id="KW-1133">Transmembrane helix</keyword>
<feature type="transmembrane region" description="Helical" evidence="11">
    <location>
        <begin position="65"/>
        <end position="83"/>
    </location>
</feature>
<name>A0A1J4MN89_9CRYT</name>
<keyword evidence="3" id="KW-0813">Transport</keyword>
<keyword evidence="6" id="KW-0931">ER-Golgi transport</keyword>
<dbReference type="GO" id="GO:0005789">
    <property type="term" value="C:endoplasmic reticulum membrane"/>
    <property type="evidence" value="ECO:0007669"/>
    <property type="project" value="UniProtKB-SubCell"/>
</dbReference>
<dbReference type="GO" id="GO:0016192">
    <property type="term" value="P:vesicle-mediated transport"/>
    <property type="evidence" value="ECO:0007669"/>
    <property type="project" value="UniProtKB-KW"/>
</dbReference>
<evidence type="ECO:0000256" key="4">
    <source>
        <dbReference type="ARBA" id="ARBA00022692"/>
    </source>
</evidence>
<evidence type="ECO:0000256" key="11">
    <source>
        <dbReference type="SAM" id="Phobius"/>
    </source>
</evidence>
<dbReference type="RefSeq" id="XP_067067576.1">
    <property type="nucleotide sequence ID" value="XM_067213202.1"/>
</dbReference>
<keyword evidence="10" id="KW-0675">Receptor</keyword>
<evidence type="ECO:0000256" key="5">
    <source>
        <dbReference type="ARBA" id="ARBA00022824"/>
    </source>
</evidence>
<sequence length="337" mass="38565">MNGEAYKKILLVLCCTSWIILQPCNAQGANSEGYSFNKYSSHANKHNSLYLSLSRLVWLHDSCSWFHALMCILCYGVLTYKVYRDRSALGISLQTLWALCFSELCGALLNIWFCLHTGTSLDWSFQVDLISTVLSVLCWYTVWKKFSNTIEDQYDTFGLNILVRILSLIGSNSVDSTALKSGTRAGHIRPTGWAGRISGTIYWLVLYIFAIPLSMLFLAFRRRHLGFVTSLLAYDDAVRALALIPQLYMFHIKNPRKVSEHLALFVIFEFILKLLALFYWVSMPLFRTPHESRGYNIVVQLVNIGILLDFAYHYLRAKLNGEKTLQYASDLMIPFSL</sequence>
<keyword evidence="9 11" id="KW-0472">Membrane</keyword>
<keyword evidence="4 11" id="KW-0812">Transmembrane</keyword>
<dbReference type="OrthoDB" id="339894at2759"/>
<evidence type="ECO:0000313" key="13">
    <source>
        <dbReference type="EMBL" id="OII75730.1"/>
    </source>
</evidence>
<proteinExistence type="inferred from homology"/>